<dbReference type="PROSITE" id="PS51257">
    <property type="entry name" value="PROKAR_LIPOPROTEIN"/>
    <property type="match status" value="1"/>
</dbReference>
<proteinExistence type="predicted"/>
<dbReference type="InterPro" id="IPR007484">
    <property type="entry name" value="Peptidase_M28"/>
</dbReference>
<comment type="caution">
    <text evidence="4">The sequence shown here is derived from an EMBL/GenBank/DDBJ whole genome shotgun (WGS) entry which is preliminary data.</text>
</comment>
<sequence>MGSRLLAALSATALLAACTTSQQPTDAEPEAPTPLAGELATKVTTDAMWVHLEALSRIAKANRGNRADGTPGGEASVEYVVNTLRDKGFEVSTPEFSRVETVDVGDPSLTVSGMVYQVDQASLLLPTPKGGLTGTVVQPVKPAGCAAADYRKVPKGAIAVVDDTGCSVGEKAAAASEARATAVLVVSDGGSNGSPKGLFGRNYYEGLPIPVAVIGSSAGAAARKSQKPVKLVLDGKSVKHTSQNVLAQTKTGSTENVVLVGAHLDSVTAGPGMNDNGSGVAAVLETALALGPEPAVNNAVRFAFWGAEERQAAGSIDYVYGLDRDALNDIALYLNFDMVGSPNAGYFTYDGDLSGPADANPDPDTVPYGSAGIERTLAGYLNLAGKRPADSGLNQRSDHRVFLNFGVPVGGITTGADELKTKTQARLWGGKAGQAFDPNYHKKTDTLEQVNRDAMAITGPAVAFAVATYAYSIEGVNGVPARDKRHRTPLAR</sequence>
<dbReference type="RefSeq" id="WP_090588912.1">
    <property type="nucleotide sequence ID" value="NZ_CP104302.1"/>
</dbReference>
<dbReference type="OrthoDB" id="345880at2"/>
<feature type="domain" description="Peptidase M28" evidence="3">
    <location>
        <begin position="244"/>
        <end position="462"/>
    </location>
</feature>
<dbReference type="GO" id="GO:0008235">
    <property type="term" value="F:metalloexopeptidase activity"/>
    <property type="evidence" value="ECO:0007669"/>
    <property type="project" value="InterPro"/>
</dbReference>
<accession>A0A2G5PHE7</accession>
<evidence type="ECO:0000256" key="1">
    <source>
        <dbReference type="SAM" id="SignalP"/>
    </source>
</evidence>
<dbReference type="InterPro" id="IPR045175">
    <property type="entry name" value="M28_fam"/>
</dbReference>
<dbReference type="STRING" id="85968.GCA_900073015_01808"/>
<dbReference type="EMBL" id="PDCN02000001">
    <property type="protein sequence ID" value="PIB77727.1"/>
    <property type="molecule type" value="Genomic_DNA"/>
</dbReference>
<dbReference type="AlphaFoldDB" id="A0A2G5PHE7"/>
<keyword evidence="1" id="KW-0732">Signal</keyword>
<evidence type="ECO:0000259" key="3">
    <source>
        <dbReference type="Pfam" id="PF04389"/>
    </source>
</evidence>
<organism evidence="4 5">
    <name type="scientific">Mycolicibacterium brumae</name>
    <dbReference type="NCBI Taxonomy" id="85968"/>
    <lineage>
        <taxon>Bacteria</taxon>
        <taxon>Bacillati</taxon>
        <taxon>Actinomycetota</taxon>
        <taxon>Actinomycetes</taxon>
        <taxon>Mycobacteriales</taxon>
        <taxon>Mycobacteriaceae</taxon>
        <taxon>Mycolicibacterium</taxon>
    </lineage>
</organism>
<feature type="domain" description="PA" evidence="2">
    <location>
        <begin position="133"/>
        <end position="221"/>
    </location>
</feature>
<dbReference type="SUPFAM" id="SSF53187">
    <property type="entry name" value="Zn-dependent exopeptidases"/>
    <property type="match status" value="1"/>
</dbReference>
<dbReference type="Pfam" id="PF02225">
    <property type="entry name" value="PA"/>
    <property type="match status" value="1"/>
</dbReference>
<gene>
    <name evidence="4" type="ORF">CQY22_000185</name>
</gene>
<name>A0A2G5PHE7_9MYCO</name>
<dbReference type="InterPro" id="IPR003137">
    <property type="entry name" value="PA_domain"/>
</dbReference>
<keyword evidence="5" id="KW-1185">Reference proteome</keyword>
<dbReference type="Proteomes" id="UP000230551">
    <property type="component" value="Unassembled WGS sequence"/>
</dbReference>
<dbReference type="Gene3D" id="3.50.30.30">
    <property type="match status" value="1"/>
</dbReference>
<dbReference type="InterPro" id="IPR046450">
    <property type="entry name" value="PA_dom_sf"/>
</dbReference>
<protein>
    <submittedName>
        <fullName evidence="4">Peptidase M28</fullName>
    </submittedName>
</protein>
<reference evidence="4 5" key="1">
    <citation type="journal article" date="2017" name="Infect. Genet. Evol.">
        <title>The new phylogeny of the genus Mycobacterium: The old and the news.</title>
        <authorList>
            <person name="Tortoli E."/>
            <person name="Fedrizzi T."/>
            <person name="Meehan C.J."/>
            <person name="Trovato A."/>
            <person name="Grottola A."/>
            <person name="Giacobazzi E."/>
            <person name="Serpini G.F."/>
            <person name="Tagliazucchi S."/>
            <person name="Fabio A."/>
            <person name="Bettua C."/>
            <person name="Bertorelli R."/>
            <person name="Frascaro F."/>
            <person name="De Sanctis V."/>
            <person name="Pecorari M."/>
            <person name="Jousson O."/>
            <person name="Segata N."/>
            <person name="Cirillo D.M."/>
        </authorList>
    </citation>
    <scope>NUCLEOTIDE SEQUENCE [LARGE SCALE GENOMIC DNA]</scope>
    <source>
        <strain evidence="4 5">CIP1034565</strain>
    </source>
</reference>
<evidence type="ECO:0000313" key="5">
    <source>
        <dbReference type="Proteomes" id="UP000230551"/>
    </source>
</evidence>
<dbReference type="PANTHER" id="PTHR12147">
    <property type="entry name" value="METALLOPEPTIDASE M28 FAMILY MEMBER"/>
    <property type="match status" value="1"/>
</dbReference>
<dbReference type="PANTHER" id="PTHR12147:SF26">
    <property type="entry name" value="PEPTIDASE M28 DOMAIN-CONTAINING PROTEIN"/>
    <property type="match status" value="1"/>
</dbReference>
<dbReference type="SUPFAM" id="SSF52025">
    <property type="entry name" value="PA domain"/>
    <property type="match status" value="1"/>
</dbReference>
<evidence type="ECO:0000313" key="4">
    <source>
        <dbReference type="EMBL" id="PIB77727.1"/>
    </source>
</evidence>
<dbReference type="GO" id="GO:0006508">
    <property type="term" value="P:proteolysis"/>
    <property type="evidence" value="ECO:0007669"/>
    <property type="project" value="InterPro"/>
</dbReference>
<feature type="chain" id="PRO_5039231106" evidence="1">
    <location>
        <begin position="17"/>
        <end position="492"/>
    </location>
</feature>
<evidence type="ECO:0000259" key="2">
    <source>
        <dbReference type="Pfam" id="PF02225"/>
    </source>
</evidence>
<dbReference type="Pfam" id="PF04389">
    <property type="entry name" value="Peptidase_M28"/>
    <property type="match status" value="1"/>
</dbReference>
<feature type="signal peptide" evidence="1">
    <location>
        <begin position="1"/>
        <end position="16"/>
    </location>
</feature>
<dbReference type="Gene3D" id="3.40.630.10">
    <property type="entry name" value="Zn peptidases"/>
    <property type="match status" value="1"/>
</dbReference>